<gene>
    <name evidence="1" type="ORF">DXN05_07745</name>
</gene>
<organism evidence="1 2">
    <name type="scientific">Deminuibacter soli</name>
    <dbReference type="NCBI Taxonomy" id="2291815"/>
    <lineage>
        <taxon>Bacteria</taxon>
        <taxon>Pseudomonadati</taxon>
        <taxon>Bacteroidota</taxon>
        <taxon>Chitinophagia</taxon>
        <taxon>Chitinophagales</taxon>
        <taxon>Chitinophagaceae</taxon>
        <taxon>Deminuibacter</taxon>
    </lineage>
</organism>
<dbReference type="EMBL" id="QTJU01000002">
    <property type="protein sequence ID" value="RFM28676.1"/>
    <property type="molecule type" value="Genomic_DNA"/>
</dbReference>
<proteinExistence type="predicted"/>
<dbReference type="OrthoDB" id="673785at2"/>
<sequence length="348" mass="39086">MQKVKILFLCAASGIISIWGLYAYSKKVNNTPNGFIRLLPPHIATPHQILNVGANSWYIAGDDNEHFFLGNVTAPGYIMQVGSALKDTNINMLSISPVGQKIYKSAKLYVDAAGTYLFDGIGRQMFYDTLKRKHLEQRLMNAYFTSAVPVSKGTLILRAVDKKLKQHILLKYTADSIALNKNVLQKQVDGIFCTDGILQYDRVNAAIVYLYYYRNQFVRLDTNLNVLSIGKTIDTVSHVKLSVGSIASQQEVTMSAPPVVVNKASCISNGLLYVYSALKANNEDEQMFSESSDIDVYNVKSGKYLYSFFIHDIDHKKIRDFRVMGKWLLALNGNYISVHELRLPANMQ</sequence>
<evidence type="ECO:0000313" key="2">
    <source>
        <dbReference type="Proteomes" id="UP000261284"/>
    </source>
</evidence>
<protein>
    <submittedName>
        <fullName evidence="1">Uncharacterized protein</fullName>
    </submittedName>
</protein>
<keyword evidence="2" id="KW-1185">Reference proteome</keyword>
<dbReference type="AlphaFoldDB" id="A0A3E1NL69"/>
<evidence type="ECO:0000313" key="1">
    <source>
        <dbReference type="EMBL" id="RFM28676.1"/>
    </source>
</evidence>
<name>A0A3E1NL69_9BACT</name>
<comment type="caution">
    <text evidence="1">The sequence shown here is derived from an EMBL/GenBank/DDBJ whole genome shotgun (WGS) entry which is preliminary data.</text>
</comment>
<accession>A0A3E1NL69</accession>
<dbReference type="Proteomes" id="UP000261284">
    <property type="component" value="Unassembled WGS sequence"/>
</dbReference>
<dbReference type="RefSeq" id="WP_116846665.1">
    <property type="nucleotide sequence ID" value="NZ_QTJU01000002.1"/>
</dbReference>
<reference evidence="1 2" key="1">
    <citation type="submission" date="2018-08" db="EMBL/GenBank/DDBJ databases">
        <title>Chitinophagaceae sp. K23C18032701, a novel bacterium isolated from forest soil.</title>
        <authorList>
            <person name="Wang C."/>
        </authorList>
    </citation>
    <scope>NUCLEOTIDE SEQUENCE [LARGE SCALE GENOMIC DNA]</scope>
    <source>
        <strain evidence="1 2">K23C18032701</strain>
    </source>
</reference>